<dbReference type="AlphaFoldDB" id="X1FAK3"/>
<dbReference type="EMBL" id="BARU01011160">
    <property type="protein sequence ID" value="GAH41962.1"/>
    <property type="molecule type" value="Genomic_DNA"/>
</dbReference>
<comment type="caution">
    <text evidence="1">The sequence shown here is derived from an EMBL/GenBank/DDBJ whole genome shotgun (WGS) entry which is preliminary data.</text>
</comment>
<name>X1FAK3_9ZZZZ</name>
<protein>
    <submittedName>
        <fullName evidence="1">Uncharacterized protein</fullName>
    </submittedName>
</protein>
<evidence type="ECO:0000313" key="1">
    <source>
        <dbReference type="EMBL" id="GAH41962.1"/>
    </source>
</evidence>
<sequence length="29" mass="3115">SAADTLDEPVVVAKATMIDVVPKDLQRCE</sequence>
<gene>
    <name evidence="1" type="ORF">S03H2_21040</name>
</gene>
<organism evidence="1">
    <name type="scientific">marine sediment metagenome</name>
    <dbReference type="NCBI Taxonomy" id="412755"/>
    <lineage>
        <taxon>unclassified sequences</taxon>
        <taxon>metagenomes</taxon>
        <taxon>ecological metagenomes</taxon>
    </lineage>
</organism>
<accession>X1FAK3</accession>
<proteinExistence type="predicted"/>
<reference evidence="1" key="1">
    <citation type="journal article" date="2014" name="Front. Microbiol.">
        <title>High frequency of phylogenetically diverse reductive dehalogenase-homologous genes in deep subseafloor sedimentary metagenomes.</title>
        <authorList>
            <person name="Kawai M."/>
            <person name="Futagami T."/>
            <person name="Toyoda A."/>
            <person name="Takaki Y."/>
            <person name="Nishi S."/>
            <person name="Hori S."/>
            <person name="Arai W."/>
            <person name="Tsubouchi T."/>
            <person name="Morono Y."/>
            <person name="Uchiyama I."/>
            <person name="Ito T."/>
            <person name="Fujiyama A."/>
            <person name="Inagaki F."/>
            <person name="Takami H."/>
        </authorList>
    </citation>
    <scope>NUCLEOTIDE SEQUENCE</scope>
    <source>
        <strain evidence="1">Expedition CK06-06</strain>
    </source>
</reference>
<feature type="non-terminal residue" evidence="1">
    <location>
        <position position="1"/>
    </location>
</feature>